<dbReference type="PANTHER" id="PTHR31072">
    <property type="entry name" value="TRANSCRIPTION FACTOR TCP4-RELATED"/>
    <property type="match status" value="1"/>
</dbReference>
<evidence type="ECO:0000256" key="6">
    <source>
        <dbReference type="SAM" id="MobiDB-lite"/>
    </source>
</evidence>
<evidence type="ECO:0000256" key="2">
    <source>
        <dbReference type="ARBA" id="ARBA00023015"/>
    </source>
</evidence>
<dbReference type="Gramene" id="KFK35712">
    <property type="protein sequence ID" value="KFK35712"/>
    <property type="gene ID" value="AALP_AA4G027300"/>
</dbReference>
<dbReference type="GO" id="GO:0010150">
    <property type="term" value="P:leaf senescence"/>
    <property type="evidence" value="ECO:0007669"/>
    <property type="project" value="EnsemblPlants"/>
</dbReference>
<evidence type="ECO:0000313" key="9">
    <source>
        <dbReference type="Proteomes" id="UP000029120"/>
    </source>
</evidence>
<evidence type="ECO:0000259" key="7">
    <source>
        <dbReference type="PROSITE" id="PS51369"/>
    </source>
</evidence>
<feature type="compositionally biased region" description="Basic and acidic residues" evidence="6">
    <location>
        <begin position="1"/>
        <end position="15"/>
    </location>
</feature>
<feature type="region of interest" description="Disordered" evidence="6">
    <location>
        <begin position="1"/>
        <end position="35"/>
    </location>
</feature>
<comment type="subcellular location">
    <subcellularLocation>
        <location evidence="1">Nucleus</location>
    </subcellularLocation>
</comment>
<sequence>MSNHESEIVEVEGGHIIKSTSKKDRHSKVCTAKGPRDRRVRLSASTAIQFYDVQDRLGFDRPSKAVDWLIQNSKSSIDNLQKLPPFNPIYTHSASISKPRRSKSLISSSPVTGETEHRRSFVPASMDSDTVKSFFPVVSTELTPPQNQPYQRQDLRLSLQSLANETEQPTLFSSQSNFDWDQPSPELGRIQRLVTWNNDGGGFVFDSPGTTNTTSYESVYGQSQVFSQRGSLQSINTTPMIRAWFDQPYNVPSEIHQSAIPGIAFASNGEFAGFRIPGRFQDDNKPSSASSDSRN</sequence>
<proteinExistence type="predicted"/>
<reference evidence="9" key="1">
    <citation type="journal article" date="2015" name="Nat. Plants">
        <title>Genome expansion of Arabis alpina linked with retrotransposition and reduced symmetric DNA methylation.</title>
        <authorList>
            <person name="Willing E.M."/>
            <person name="Rawat V."/>
            <person name="Mandakova T."/>
            <person name="Maumus F."/>
            <person name="James G.V."/>
            <person name="Nordstroem K.J."/>
            <person name="Becker C."/>
            <person name="Warthmann N."/>
            <person name="Chica C."/>
            <person name="Szarzynska B."/>
            <person name="Zytnicki M."/>
            <person name="Albani M.C."/>
            <person name="Kiefer C."/>
            <person name="Bergonzi S."/>
            <person name="Castaings L."/>
            <person name="Mateos J.L."/>
            <person name="Berns M.C."/>
            <person name="Bujdoso N."/>
            <person name="Piofczyk T."/>
            <person name="de Lorenzo L."/>
            <person name="Barrero-Sicilia C."/>
            <person name="Mateos I."/>
            <person name="Piednoel M."/>
            <person name="Hagmann J."/>
            <person name="Chen-Min-Tao R."/>
            <person name="Iglesias-Fernandez R."/>
            <person name="Schuster S.C."/>
            <person name="Alonso-Blanco C."/>
            <person name="Roudier F."/>
            <person name="Carbonero P."/>
            <person name="Paz-Ares J."/>
            <person name="Davis S.J."/>
            <person name="Pecinka A."/>
            <person name="Quesneville H."/>
            <person name="Colot V."/>
            <person name="Lysak M.A."/>
            <person name="Weigel D."/>
            <person name="Coupland G."/>
            <person name="Schneeberger K."/>
        </authorList>
    </citation>
    <scope>NUCLEOTIDE SEQUENCE [LARGE SCALE GENOMIC DNA]</scope>
    <source>
        <strain evidence="9">cv. Pajares</strain>
    </source>
</reference>
<evidence type="ECO:0000256" key="1">
    <source>
        <dbReference type="ARBA" id="ARBA00004123"/>
    </source>
</evidence>
<name>A0A087H0R0_ARAAL</name>
<feature type="domain" description="TCP" evidence="7">
    <location>
        <begin position="22"/>
        <end position="80"/>
    </location>
</feature>
<dbReference type="EMBL" id="CM002872">
    <property type="protein sequence ID" value="KFK35712.1"/>
    <property type="molecule type" value="Genomic_DNA"/>
</dbReference>
<dbReference type="OrthoDB" id="1927134at2759"/>
<keyword evidence="3" id="KW-0238">DNA-binding</keyword>
<evidence type="ECO:0000313" key="8">
    <source>
        <dbReference type="EMBL" id="KFK35712.1"/>
    </source>
</evidence>
<evidence type="ECO:0000256" key="3">
    <source>
        <dbReference type="ARBA" id="ARBA00023125"/>
    </source>
</evidence>
<keyword evidence="4" id="KW-0804">Transcription</keyword>
<accession>A0A087H0R0</accession>
<gene>
    <name evidence="8" type="ordered locus">AALP_Aa4g027300</name>
</gene>
<dbReference type="Proteomes" id="UP000029120">
    <property type="component" value="Chromosome 4"/>
</dbReference>
<feature type="region of interest" description="Disordered" evidence="6">
    <location>
        <begin position="91"/>
        <end position="123"/>
    </location>
</feature>
<dbReference type="Pfam" id="PF03634">
    <property type="entry name" value="TCP"/>
    <property type="match status" value="1"/>
</dbReference>
<keyword evidence="2" id="KW-0805">Transcription regulation</keyword>
<protein>
    <recommendedName>
        <fullName evidence="7">TCP domain-containing protein</fullName>
    </recommendedName>
</protein>
<dbReference type="OMA" id="FADETEH"/>
<dbReference type="PROSITE" id="PS51369">
    <property type="entry name" value="TCP"/>
    <property type="match status" value="1"/>
</dbReference>
<evidence type="ECO:0000256" key="5">
    <source>
        <dbReference type="ARBA" id="ARBA00023242"/>
    </source>
</evidence>
<dbReference type="GO" id="GO:0005634">
    <property type="term" value="C:nucleus"/>
    <property type="evidence" value="ECO:0007669"/>
    <property type="project" value="UniProtKB-SubCell"/>
</dbReference>
<dbReference type="InterPro" id="IPR005333">
    <property type="entry name" value="Transcription_factor_TCP"/>
</dbReference>
<dbReference type="PANTHER" id="PTHR31072:SF273">
    <property type="entry name" value="TRANSCRIPTION FACTOR TCP4"/>
    <property type="match status" value="1"/>
</dbReference>
<dbReference type="InterPro" id="IPR017887">
    <property type="entry name" value="TF_TCP_subgr"/>
</dbReference>
<organism evidence="8 9">
    <name type="scientific">Arabis alpina</name>
    <name type="common">Alpine rock-cress</name>
    <dbReference type="NCBI Taxonomy" id="50452"/>
    <lineage>
        <taxon>Eukaryota</taxon>
        <taxon>Viridiplantae</taxon>
        <taxon>Streptophyta</taxon>
        <taxon>Embryophyta</taxon>
        <taxon>Tracheophyta</taxon>
        <taxon>Spermatophyta</taxon>
        <taxon>Magnoliopsida</taxon>
        <taxon>eudicotyledons</taxon>
        <taxon>Gunneridae</taxon>
        <taxon>Pentapetalae</taxon>
        <taxon>rosids</taxon>
        <taxon>malvids</taxon>
        <taxon>Brassicales</taxon>
        <taxon>Brassicaceae</taxon>
        <taxon>Arabideae</taxon>
        <taxon>Arabis</taxon>
    </lineage>
</organism>
<dbReference type="eggNOG" id="ENOG502QRP9">
    <property type="taxonomic scope" value="Eukaryota"/>
</dbReference>
<evidence type="ECO:0000256" key="4">
    <source>
        <dbReference type="ARBA" id="ARBA00023163"/>
    </source>
</evidence>
<dbReference type="GO" id="GO:0003700">
    <property type="term" value="F:DNA-binding transcription factor activity"/>
    <property type="evidence" value="ECO:0007669"/>
    <property type="project" value="InterPro"/>
</dbReference>
<dbReference type="AlphaFoldDB" id="A0A087H0R0"/>
<dbReference type="GO" id="GO:0009733">
    <property type="term" value="P:response to auxin"/>
    <property type="evidence" value="ECO:0007669"/>
    <property type="project" value="EnsemblPlants"/>
</dbReference>
<dbReference type="GO" id="GO:0043565">
    <property type="term" value="F:sequence-specific DNA binding"/>
    <property type="evidence" value="ECO:0007669"/>
    <property type="project" value="TreeGrafter"/>
</dbReference>
<keyword evidence="5" id="KW-0539">Nucleus</keyword>
<keyword evidence="9" id="KW-1185">Reference proteome</keyword>